<feature type="transmembrane region" description="Helical" evidence="1">
    <location>
        <begin position="400"/>
        <end position="422"/>
    </location>
</feature>
<feature type="transmembrane region" description="Helical" evidence="1">
    <location>
        <begin position="360"/>
        <end position="380"/>
    </location>
</feature>
<evidence type="ECO:0000313" key="3">
    <source>
        <dbReference type="Proteomes" id="UP000026922"/>
    </source>
</evidence>
<keyword evidence="1" id="KW-0472">Membrane</keyword>
<feature type="transmembrane region" description="Helical" evidence="1">
    <location>
        <begin position="224"/>
        <end position="242"/>
    </location>
</feature>
<dbReference type="AlphaFoldDB" id="A0A061JHQ5"/>
<feature type="transmembrane region" description="Helical" evidence="1">
    <location>
        <begin position="140"/>
        <end position="159"/>
    </location>
</feature>
<feature type="transmembrane region" description="Helical" evidence="1">
    <location>
        <begin position="40"/>
        <end position="63"/>
    </location>
</feature>
<protein>
    <recommendedName>
        <fullName evidence="4">Sodium:proton antiporter</fullName>
    </recommendedName>
</protein>
<name>A0A061JHQ5_9PROT</name>
<reference evidence="2 3" key="1">
    <citation type="journal article" date="2013" name="Genome Announc.">
        <title>Draft Genome Sequence of Holospora undulata Strain HU1, a Micronucleus-Specific Symbiont of the Ciliate Paramecium caudatum.</title>
        <authorList>
            <person name="Dohra H."/>
            <person name="Suzuki H."/>
            <person name="Suzuki T."/>
            <person name="Tanaka K."/>
            <person name="Fujishima M."/>
        </authorList>
    </citation>
    <scope>NUCLEOTIDE SEQUENCE [LARGE SCALE GENOMIC DNA]</scope>
    <source>
        <strain evidence="2 3">HU1</strain>
    </source>
</reference>
<keyword evidence="1" id="KW-0812">Transmembrane</keyword>
<feature type="transmembrane region" description="Helical" evidence="1">
    <location>
        <begin position="293"/>
        <end position="320"/>
    </location>
</feature>
<feature type="transmembrane region" description="Helical" evidence="1">
    <location>
        <begin position="248"/>
        <end position="273"/>
    </location>
</feature>
<dbReference type="InterPro" id="IPR031566">
    <property type="entry name" value="CitMHS_2"/>
</dbReference>
<feature type="transmembrane region" description="Helical" evidence="1">
    <location>
        <begin position="326"/>
        <end position="348"/>
    </location>
</feature>
<keyword evidence="1" id="KW-1133">Transmembrane helix</keyword>
<dbReference type="Pfam" id="PF16980">
    <property type="entry name" value="CitMHS_2"/>
    <property type="match status" value="1"/>
</dbReference>
<feature type="transmembrane region" description="Helical" evidence="1">
    <location>
        <begin position="179"/>
        <end position="198"/>
    </location>
</feature>
<evidence type="ECO:0000256" key="1">
    <source>
        <dbReference type="SAM" id="Phobius"/>
    </source>
</evidence>
<organism evidence="2 3">
    <name type="scientific">Holospora undulata HU1</name>
    <dbReference type="NCBI Taxonomy" id="1321371"/>
    <lineage>
        <taxon>Bacteria</taxon>
        <taxon>Pseudomonadati</taxon>
        <taxon>Pseudomonadota</taxon>
        <taxon>Alphaproteobacteria</taxon>
        <taxon>Holosporales</taxon>
        <taxon>Holosporaceae</taxon>
        <taxon>Holospora</taxon>
    </lineage>
</organism>
<sequence>MQDLLCWGILSSPFCVLLGVMAFLPQLAKKQWECHYQKYILSLVVLTVGAAHFINTKLIINFLEAFYSEYLPFILFLGCLYGFSCGIHVNIFAPPLPKWNTLSLFFGIFTASILGTTGACVIWTHAILQLNLHRRYKVHTMIFLIFCVANVGGIFSSLGDPPLLLGFLKGVPFFWASQHLTRAGLCVSGMLLGVYYLIDKKIYRRENLSLSSPSFSIQVKGWEYIFSLIFLISVVVLIQKYSTQVWKIFSGALVIHSADVYRIFVLGITLCGIQYKRKNLPRFSSHVLKELSWTFFGLFMCVVPVVHWLSTSGACSSIGIQDNPKVLFWTSGFFSSFLDNAPTYVLFVEIAGGFKNITNIQLKHIAFGTVMMGAMTYIGNAPNLLVKSIAEHQGVSMPSYISYMKWSFLILFPILFILIHFIPNS</sequence>
<keyword evidence="3" id="KW-1185">Reference proteome</keyword>
<evidence type="ECO:0008006" key="4">
    <source>
        <dbReference type="Google" id="ProtNLM"/>
    </source>
</evidence>
<dbReference type="RefSeq" id="WP_006288250.1">
    <property type="nucleotide sequence ID" value="NZ_ARPM03000133.1"/>
</dbReference>
<accession>A0A061JHQ5</accession>
<feature type="transmembrane region" description="Helical" evidence="1">
    <location>
        <begin position="70"/>
        <end position="92"/>
    </location>
</feature>
<comment type="caution">
    <text evidence="2">The sequence shown here is derived from an EMBL/GenBank/DDBJ whole genome shotgun (WGS) entry which is preliminary data.</text>
</comment>
<dbReference type="EMBL" id="ARPM03000133">
    <property type="protein sequence ID" value="ETZ04913.1"/>
    <property type="molecule type" value="Genomic_DNA"/>
</dbReference>
<proteinExistence type="predicted"/>
<gene>
    <name evidence="2" type="ORF">K737_300655</name>
</gene>
<feature type="transmembrane region" description="Helical" evidence="1">
    <location>
        <begin position="104"/>
        <end position="128"/>
    </location>
</feature>
<dbReference type="Proteomes" id="UP000026922">
    <property type="component" value="Unassembled WGS sequence"/>
</dbReference>
<evidence type="ECO:0000313" key="2">
    <source>
        <dbReference type="EMBL" id="ETZ04913.1"/>
    </source>
</evidence>